<dbReference type="InParanoid" id="A0A2K1JG90"/>
<evidence type="ECO:0000313" key="3">
    <source>
        <dbReference type="Proteomes" id="UP000006727"/>
    </source>
</evidence>
<reference evidence="1 3" key="2">
    <citation type="journal article" date="2018" name="Plant J.">
        <title>The Physcomitrella patens chromosome-scale assembly reveals moss genome structure and evolution.</title>
        <authorList>
            <person name="Lang D."/>
            <person name="Ullrich K.K."/>
            <person name="Murat F."/>
            <person name="Fuchs J."/>
            <person name="Jenkins J."/>
            <person name="Haas F.B."/>
            <person name="Piednoel M."/>
            <person name="Gundlach H."/>
            <person name="Van Bel M."/>
            <person name="Meyberg R."/>
            <person name="Vives C."/>
            <person name="Morata J."/>
            <person name="Symeonidi A."/>
            <person name="Hiss M."/>
            <person name="Muchero W."/>
            <person name="Kamisugi Y."/>
            <person name="Saleh O."/>
            <person name="Blanc G."/>
            <person name="Decker E.L."/>
            <person name="van Gessel N."/>
            <person name="Grimwood J."/>
            <person name="Hayes R.D."/>
            <person name="Graham S.W."/>
            <person name="Gunter L.E."/>
            <person name="McDaniel S.F."/>
            <person name="Hoernstein S.N.W."/>
            <person name="Larsson A."/>
            <person name="Li F.W."/>
            <person name="Perroud P.F."/>
            <person name="Phillips J."/>
            <person name="Ranjan P."/>
            <person name="Rokshar D.S."/>
            <person name="Rothfels C.J."/>
            <person name="Schneider L."/>
            <person name="Shu S."/>
            <person name="Stevenson D.W."/>
            <person name="Thummler F."/>
            <person name="Tillich M."/>
            <person name="Villarreal Aguilar J.C."/>
            <person name="Widiez T."/>
            <person name="Wong G.K."/>
            <person name="Wymore A."/>
            <person name="Zhang Y."/>
            <person name="Zimmer A.D."/>
            <person name="Quatrano R.S."/>
            <person name="Mayer K.F.X."/>
            <person name="Goodstein D."/>
            <person name="Casacuberta J.M."/>
            <person name="Vandepoele K."/>
            <person name="Reski R."/>
            <person name="Cuming A.C."/>
            <person name="Tuskan G.A."/>
            <person name="Maumus F."/>
            <person name="Salse J."/>
            <person name="Schmutz J."/>
            <person name="Rensing S.A."/>
        </authorList>
    </citation>
    <scope>NUCLEOTIDE SEQUENCE [LARGE SCALE GENOMIC DNA]</scope>
    <source>
        <strain evidence="2 3">cv. Gransden 2004</strain>
    </source>
</reference>
<dbReference type="Proteomes" id="UP000006727">
    <property type="component" value="Chromosome 14"/>
</dbReference>
<dbReference type="AlphaFoldDB" id="A0A2K1JG90"/>
<sequence>MKPTFIIAIELNYEVKSGAIDKFNTVGGNYESGPQTYRDVDMAASLTIEGPELRSPVLAVLAAGWPVLRGEGGGGGLPAWMPRTWMKRMRASSKQQQEQQPACLPVVRASERTSQQQSGKPPPRLAWFAARREPCMQQQLQHGKKSTNSLSLGCVAATARGSSFVDGLLVTGVDCFHVLVSVSVDSNFPRWLSVLVRGAC</sequence>
<proteinExistence type="predicted"/>
<reference evidence="2" key="3">
    <citation type="submission" date="2020-12" db="UniProtKB">
        <authorList>
            <consortium name="EnsemblPlants"/>
        </authorList>
    </citation>
    <scope>IDENTIFICATION</scope>
</reference>
<dbReference type="EMBL" id="ABEU02000014">
    <property type="protein sequence ID" value="PNR40528.1"/>
    <property type="molecule type" value="Genomic_DNA"/>
</dbReference>
<dbReference type="Gramene" id="Pp3c14_3080V3.2">
    <property type="protein sequence ID" value="Pp3c14_3080V3.2"/>
    <property type="gene ID" value="Pp3c14_3080"/>
</dbReference>
<evidence type="ECO:0000313" key="1">
    <source>
        <dbReference type="EMBL" id="PNR40528.1"/>
    </source>
</evidence>
<evidence type="ECO:0000313" key="2">
    <source>
        <dbReference type="EnsemblPlants" id="Pp3c14_3080V3.1"/>
    </source>
</evidence>
<name>A0A2K1JG90_PHYPA</name>
<organism evidence="1">
    <name type="scientific">Physcomitrium patens</name>
    <name type="common">Spreading-leaved earth moss</name>
    <name type="synonym">Physcomitrella patens</name>
    <dbReference type="NCBI Taxonomy" id="3218"/>
    <lineage>
        <taxon>Eukaryota</taxon>
        <taxon>Viridiplantae</taxon>
        <taxon>Streptophyta</taxon>
        <taxon>Embryophyta</taxon>
        <taxon>Bryophyta</taxon>
        <taxon>Bryophytina</taxon>
        <taxon>Bryopsida</taxon>
        <taxon>Funariidae</taxon>
        <taxon>Funariales</taxon>
        <taxon>Funariaceae</taxon>
        <taxon>Physcomitrium</taxon>
    </lineage>
</organism>
<keyword evidence="3" id="KW-1185">Reference proteome</keyword>
<reference evidence="1 3" key="1">
    <citation type="journal article" date="2008" name="Science">
        <title>The Physcomitrella genome reveals evolutionary insights into the conquest of land by plants.</title>
        <authorList>
            <person name="Rensing S."/>
            <person name="Lang D."/>
            <person name="Zimmer A."/>
            <person name="Terry A."/>
            <person name="Salamov A."/>
            <person name="Shapiro H."/>
            <person name="Nishiyama T."/>
            <person name="Perroud P.-F."/>
            <person name="Lindquist E."/>
            <person name="Kamisugi Y."/>
            <person name="Tanahashi T."/>
            <person name="Sakakibara K."/>
            <person name="Fujita T."/>
            <person name="Oishi K."/>
            <person name="Shin-I T."/>
            <person name="Kuroki Y."/>
            <person name="Toyoda A."/>
            <person name="Suzuki Y."/>
            <person name="Hashimoto A."/>
            <person name="Yamaguchi K."/>
            <person name="Sugano A."/>
            <person name="Kohara Y."/>
            <person name="Fujiyama A."/>
            <person name="Anterola A."/>
            <person name="Aoki S."/>
            <person name="Ashton N."/>
            <person name="Barbazuk W.B."/>
            <person name="Barker E."/>
            <person name="Bennetzen J."/>
            <person name="Bezanilla M."/>
            <person name="Blankenship R."/>
            <person name="Cho S.H."/>
            <person name="Dutcher S."/>
            <person name="Estelle M."/>
            <person name="Fawcett J.A."/>
            <person name="Gundlach H."/>
            <person name="Hanada K."/>
            <person name="Heyl A."/>
            <person name="Hicks K.A."/>
            <person name="Hugh J."/>
            <person name="Lohr M."/>
            <person name="Mayer K."/>
            <person name="Melkozernov A."/>
            <person name="Murata T."/>
            <person name="Nelson D."/>
            <person name="Pils B."/>
            <person name="Prigge M."/>
            <person name="Reiss B."/>
            <person name="Renner T."/>
            <person name="Rombauts S."/>
            <person name="Rushton P."/>
            <person name="Sanderfoot A."/>
            <person name="Schween G."/>
            <person name="Shiu S.-H."/>
            <person name="Stueber K."/>
            <person name="Theodoulou F.L."/>
            <person name="Tu H."/>
            <person name="Van de Peer Y."/>
            <person name="Verrier P.J."/>
            <person name="Waters E."/>
            <person name="Wood A."/>
            <person name="Yang L."/>
            <person name="Cove D."/>
            <person name="Cuming A."/>
            <person name="Hasebe M."/>
            <person name="Lucas S."/>
            <person name="Mishler D.B."/>
            <person name="Reski R."/>
            <person name="Grigoriev I."/>
            <person name="Quatrano R.S."/>
            <person name="Boore J.L."/>
        </authorList>
    </citation>
    <scope>NUCLEOTIDE SEQUENCE [LARGE SCALE GENOMIC DNA]</scope>
    <source>
        <strain evidence="2 3">cv. Gransden 2004</strain>
    </source>
</reference>
<dbReference type="PaxDb" id="3218-PP1S126_7V6.1"/>
<gene>
    <name evidence="1" type="ORF">PHYPA_017930</name>
</gene>
<dbReference type="EnsemblPlants" id="Pp3c14_3080V3.2">
    <property type="protein sequence ID" value="Pp3c14_3080V3.2"/>
    <property type="gene ID" value="Pp3c14_3080"/>
</dbReference>
<dbReference type="Gramene" id="Pp3c14_3080V3.1">
    <property type="protein sequence ID" value="Pp3c14_3080V3.1"/>
    <property type="gene ID" value="Pp3c14_3080"/>
</dbReference>
<dbReference type="EnsemblPlants" id="Pp3c14_3080V3.1">
    <property type="protein sequence ID" value="Pp3c14_3080V3.1"/>
    <property type="gene ID" value="Pp3c14_3080"/>
</dbReference>
<accession>A0A2K1JG90</accession>
<protein>
    <submittedName>
        <fullName evidence="1 2">Uncharacterized protein</fullName>
    </submittedName>
</protein>